<protein>
    <submittedName>
        <fullName evidence="3">Uncharacterized protein</fullName>
    </submittedName>
</protein>
<organism evidence="3">
    <name type="scientific">viral metagenome</name>
    <dbReference type="NCBI Taxonomy" id="1070528"/>
    <lineage>
        <taxon>unclassified sequences</taxon>
        <taxon>metagenomes</taxon>
        <taxon>organismal metagenomes</taxon>
    </lineage>
</organism>
<name>A0A6C0F114_9ZZZZ</name>
<proteinExistence type="predicted"/>
<accession>A0A6C0F114</accession>
<dbReference type="AlphaFoldDB" id="A0A6C0F114"/>
<evidence type="ECO:0000256" key="2">
    <source>
        <dbReference type="SAM" id="Phobius"/>
    </source>
</evidence>
<keyword evidence="2" id="KW-0472">Membrane</keyword>
<feature type="compositionally biased region" description="Gly residues" evidence="1">
    <location>
        <begin position="32"/>
        <end position="43"/>
    </location>
</feature>
<dbReference type="EMBL" id="MN738958">
    <property type="protein sequence ID" value="QHT33115.1"/>
    <property type="molecule type" value="Genomic_DNA"/>
</dbReference>
<feature type="region of interest" description="Disordered" evidence="1">
    <location>
        <begin position="1"/>
        <end position="56"/>
    </location>
</feature>
<feature type="transmembrane region" description="Helical" evidence="2">
    <location>
        <begin position="156"/>
        <end position="174"/>
    </location>
</feature>
<feature type="transmembrane region" description="Helical" evidence="2">
    <location>
        <begin position="195"/>
        <end position="216"/>
    </location>
</feature>
<evidence type="ECO:0000313" key="3">
    <source>
        <dbReference type="EMBL" id="QHT33115.1"/>
    </source>
</evidence>
<evidence type="ECO:0000256" key="1">
    <source>
        <dbReference type="SAM" id="MobiDB-lite"/>
    </source>
</evidence>
<sequence length="226" mass="24758">MSDTTSIDDLPTDPMMGGNQNNISIQKMEINSGGGGGGGGGMGMPPPPSQIQGQVYSPNIAGLNGQQQQMQQQPNVINELVSGLQRASASGLTNLQSRDIPMNTMNMMNDPQIQPNFVPRPPPNQPQADYIEEHDEDMMTEVRNATHVNTNDNMEAIYKLIQVPLLVGILYFAFQLPITRKYILKYLPSVFNADGNFNVSGLVFMSALFALGYFGLTKMLEQMESL</sequence>
<keyword evidence="2" id="KW-1133">Transmembrane helix</keyword>
<reference evidence="3" key="1">
    <citation type="journal article" date="2020" name="Nature">
        <title>Giant virus diversity and host interactions through global metagenomics.</title>
        <authorList>
            <person name="Schulz F."/>
            <person name="Roux S."/>
            <person name="Paez-Espino D."/>
            <person name="Jungbluth S."/>
            <person name="Walsh D.A."/>
            <person name="Denef V.J."/>
            <person name="McMahon K.D."/>
            <person name="Konstantinidis K.T."/>
            <person name="Eloe-Fadrosh E.A."/>
            <person name="Kyrpides N.C."/>
            <person name="Woyke T."/>
        </authorList>
    </citation>
    <scope>NUCLEOTIDE SEQUENCE</scope>
    <source>
        <strain evidence="3">GVMAG-M-3300009161-34</strain>
    </source>
</reference>
<keyword evidence="2" id="KW-0812">Transmembrane</keyword>